<dbReference type="GO" id="GO:0000724">
    <property type="term" value="P:double-strand break repair via homologous recombination"/>
    <property type="evidence" value="ECO:0007669"/>
    <property type="project" value="TreeGrafter"/>
</dbReference>
<dbReference type="Gene3D" id="3.30.40.10">
    <property type="entry name" value="Zinc/RING finger domain, C3HC4 (zinc finger)"/>
    <property type="match status" value="1"/>
</dbReference>
<evidence type="ECO:0000256" key="2">
    <source>
        <dbReference type="ARBA" id="ARBA00022759"/>
    </source>
</evidence>
<evidence type="ECO:0000256" key="6">
    <source>
        <dbReference type="ARBA" id="ARBA00023204"/>
    </source>
</evidence>
<dbReference type="EC" id="3.1.-.-" evidence="8"/>
<comment type="caution">
    <text evidence="10">The sequence shown here is derived from an EMBL/GenBank/DDBJ whole genome shotgun (WGS) entry which is preliminary data.</text>
</comment>
<evidence type="ECO:0000256" key="3">
    <source>
        <dbReference type="ARBA" id="ARBA00022763"/>
    </source>
</evidence>
<evidence type="ECO:0000256" key="7">
    <source>
        <dbReference type="ARBA" id="ARBA00023242"/>
    </source>
</evidence>
<dbReference type="OrthoDB" id="24645at2759"/>
<keyword evidence="6 8" id="KW-0234">DNA repair</keyword>
<keyword evidence="4 8" id="KW-0378">Hydrolase</keyword>
<dbReference type="InterPro" id="IPR027520">
    <property type="entry name" value="Slx1"/>
</dbReference>
<feature type="domain" description="GIY-YIG" evidence="9">
    <location>
        <begin position="1"/>
        <end position="86"/>
    </location>
</feature>
<reference evidence="10 11" key="1">
    <citation type="journal article" date="2018" name="Mol. Biol. Evol.">
        <title>Analysis of the draft genome of the red seaweed Gracilariopsis chorda provides insights into genome size evolution in Rhodophyta.</title>
        <authorList>
            <person name="Lee J."/>
            <person name="Yang E.C."/>
            <person name="Graf L."/>
            <person name="Yang J.H."/>
            <person name="Qiu H."/>
            <person name="Zel Zion U."/>
            <person name="Chan C.X."/>
            <person name="Stephens T.G."/>
            <person name="Weber A.P.M."/>
            <person name="Boo G.H."/>
            <person name="Boo S.M."/>
            <person name="Kim K.M."/>
            <person name="Shin Y."/>
            <person name="Jung M."/>
            <person name="Lee S.J."/>
            <person name="Yim H.S."/>
            <person name="Lee J.H."/>
            <person name="Bhattacharya D."/>
            <person name="Yoon H.S."/>
        </authorList>
    </citation>
    <scope>NUCLEOTIDE SEQUENCE [LARGE SCALE GENOMIC DNA]</scope>
    <source>
        <strain evidence="10 11">SKKU-2015</strain>
        <tissue evidence="10">Whole body</tissue>
    </source>
</reference>
<evidence type="ECO:0000256" key="1">
    <source>
        <dbReference type="ARBA" id="ARBA00022722"/>
    </source>
</evidence>
<dbReference type="GO" id="GO:0008821">
    <property type="term" value="F:crossover junction DNA endonuclease activity"/>
    <property type="evidence" value="ECO:0007669"/>
    <property type="project" value="TreeGrafter"/>
</dbReference>
<dbReference type="CDD" id="cd10455">
    <property type="entry name" value="GIY-YIG_SLX1"/>
    <property type="match status" value="1"/>
</dbReference>
<gene>
    <name evidence="10" type="ORF">BWQ96_10190</name>
</gene>
<dbReference type="STRING" id="448386.A0A2V3IDD4"/>
<dbReference type="EMBL" id="NBIV01000359">
    <property type="protein sequence ID" value="PXF40092.1"/>
    <property type="molecule type" value="Genomic_DNA"/>
</dbReference>
<dbReference type="InterPro" id="IPR035901">
    <property type="entry name" value="GIY-YIG_endonuc_sf"/>
</dbReference>
<comment type="function">
    <text evidence="8">Catalytic subunit of a heterodimeric structure-specific endonuclease that resolves DNA secondary structures generated during DNA repair and recombination. Has endonuclease activity towards branched DNA substrates, introducing single-strand cuts in duplex DNA close to junctions with ss-DNA.</text>
</comment>
<dbReference type="AlphaFoldDB" id="A0A2V3IDD4"/>
<comment type="subunit">
    <text evidence="8">Forms a heterodimer with a member of the SLX4 family.</text>
</comment>
<keyword evidence="5 8" id="KW-0233">DNA recombination</keyword>
<comment type="cofactor">
    <cofactor evidence="8">
        <name>a divalent metal cation</name>
        <dbReference type="ChEBI" id="CHEBI:60240"/>
    </cofactor>
</comment>
<evidence type="ECO:0000256" key="8">
    <source>
        <dbReference type="HAMAP-Rule" id="MF_03100"/>
    </source>
</evidence>
<dbReference type="PANTHER" id="PTHR20208">
    <property type="entry name" value="STRUCTURE-SPECIFIC ENDONUCLEASE SUBUNIT SLX1"/>
    <property type="match status" value="1"/>
</dbReference>
<keyword evidence="1 8" id="KW-0540">Nuclease</keyword>
<accession>A0A2V3IDD4</accession>
<dbReference type="Proteomes" id="UP000247409">
    <property type="component" value="Unassembled WGS sequence"/>
</dbReference>
<dbReference type="GO" id="GO:0033557">
    <property type="term" value="C:Slx1-Slx4 complex"/>
    <property type="evidence" value="ECO:0007669"/>
    <property type="project" value="UniProtKB-UniRule"/>
</dbReference>
<comment type="similarity">
    <text evidence="8">Belongs to the SLX1 family.</text>
</comment>
<protein>
    <recommendedName>
        <fullName evidence="8">Structure-specific endonuclease subunit SLX1 homolog</fullName>
        <ecNumber evidence="8">3.1.-.-</ecNumber>
    </recommendedName>
</protein>
<keyword evidence="2 8" id="KW-0255">Endonuclease</keyword>
<dbReference type="InterPro" id="IPR050381">
    <property type="entry name" value="SLX1_endonuclease"/>
</dbReference>
<evidence type="ECO:0000256" key="5">
    <source>
        <dbReference type="ARBA" id="ARBA00023172"/>
    </source>
</evidence>
<dbReference type="Pfam" id="PF01541">
    <property type="entry name" value="GIY-YIG"/>
    <property type="match status" value="1"/>
</dbReference>
<dbReference type="InterPro" id="IPR000305">
    <property type="entry name" value="GIY-YIG_endonuc"/>
</dbReference>
<keyword evidence="7 8" id="KW-0539">Nucleus</keyword>
<comment type="subcellular location">
    <subcellularLocation>
        <location evidence="8">Nucleus</location>
    </subcellularLocation>
</comment>
<dbReference type="Gene3D" id="3.40.1440.10">
    <property type="entry name" value="GIY-YIG endonuclease"/>
    <property type="match status" value="1"/>
</dbReference>
<dbReference type="PROSITE" id="PS50164">
    <property type="entry name" value="GIY_YIG"/>
    <property type="match status" value="1"/>
</dbReference>
<proteinExistence type="inferred from homology"/>
<evidence type="ECO:0000313" key="11">
    <source>
        <dbReference type="Proteomes" id="UP000247409"/>
    </source>
</evidence>
<organism evidence="10 11">
    <name type="scientific">Gracilariopsis chorda</name>
    <dbReference type="NCBI Taxonomy" id="448386"/>
    <lineage>
        <taxon>Eukaryota</taxon>
        <taxon>Rhodophyta</taxon>
        <taxon>Florideophyceae</taxon>
        <taxon>Rhodymeniophycidae</taxon>
        <taxon>Gracilariales</taxon>
        <taxon>Gracilariaceae</taxon>
        <taxon>Gracilariopsis</taxon>
    </lineage>
</organism>
<dbReference type="GO" id="GO:0017108">
    <property type="term" value="F:5'-flap endonuclease activity"/>
    <property type="evidence" value="ECO:0007669"/>
    <property type="project" value="InterPro"/>
</dbReference>
<sequence length="247" mass="28314">MLACYLLVSVSSQRYSKNRTYIGFTLDPSRRIRQHNGEIIAGARRTSRHRPWEMVAVVHGFASKTQGLQFEWAWQNPEKCIPLKWQRDHPGAKQIPAKGRKTPSGCLQSLVALLSVPPWSHAPLTVTITAKRDDWSKWKIDKTVFPRHKQAEFSPVDELRAGPYDYRRGLMTIPKRGACRICSKRDFHRAETFCASCGVTVHLACLADSDEQRATFLPHWVQCPSCDESHHWSLFVRLCKALEEECD</sequence>
<keyword evidence="11" id="KW-1185">Reference proteome</keyword>
<name>A0A2V3IDD4_9FLOR</name>
<evidence type="ECO:0000256" key="4">
    <source>
        <dbReference type="ARBA" id="ARBA00022801"/>
    </source>
</evidence>
<dbReference type="PANTHER" id="PTHR20208:SF10">
    <property type="entry name" value="STRUCTURE-SPECIFIC ENDONUCLEASE SUBUNIT SLX1"/>
    <property type="match status" value="1"/>
</dbReference>
<dbReference type="InterPro" id="IPR013083">
    <property type="entry name" value="Znf_RING/FYVE/PHD"/>
</dbReference>
<keyword evidence="3 8" id="KW-0227">DNA damage</keyword>
<dbReference type="HAMAP" id="MF_03100">
    <property type="entry name" value="Endonuc_su_Slx1"/>
    <property type="match status" value="1"/>
</dbReference>
<evidence type="ECO:0000259" key="9">
    <source>
        <dbReference type="PROSITE" id="PS50164"/>
    </source>
</evidence>
<comment type="caution">
    <text evidence="8">Lacks conserved residue(s) required for the propagation of feature annotation.</text>
</comment>
<evidence type="ECO:0000313" key="10">
    <source>
        <dbReference type="EMBL" id="PXF40092.1"/>
    </source>
</evidence>